<sequence length="177" mass="19443">MYYGTLVSEGVIDLDGFTIHNAGECPSCNVLVDHRLYESCSYGCLNQCRSIDCPACGYHSCDDDCCSACHARSVKEESEELAISYGITSNSHALLFLADIETELMILFAKARIDFPDASAANAAPRSYMEPITDVAIRLHDFHKMPYSALPSSKEIVSVSSSLLNDIYIHLGWPDGF</sequence>
<dbReference type="GeneID" id="89492354"/>
<accession>A0A379FYJ7</accession>
<name>A0A379FYJ7_9GAMM</name>
<reference evidence="1 2" key="1">
    <citation type="submission" date="2018-06" db="EMBL/GenBank/DDBJ databases">
        <authorList>
            <consortium name="Pathogen Informatics"/>
            <person name="Doyle S."/>
        </authorList>
    </citation>
    <scope>NUCLEOTIDE SEQUENCE [LARGE SCALE GENOMIC DNA]</scope>
    <source>
        <strain evidence="1 2">NCTC12026</strain>
    </source>
</reference>
<dbReference type="Proteomes" id="UP000255129">
    <property type="component" value="Unassembled WGS sequence"/>
</dbReference>
<proteinExistence type="predicted"/>
<organism evidence="1 2">
    <name type="scientific">Providencia rustigianii</name>
    <dbReference type="NCBI Taxonomy" id="158850"/>
    <lineage>
        <taxon>Bacteria</taxon>
        <taxon>Pseudomonadati</taxon>
        <taxon>Pseudomonadota</taxon>
        <taxon>Gammaproteobacteria</taxon>
        <taxon>Enterobacterales</taxon>
        <taxon>Morganellaceae</taxon>
        <taxon>Providencia</taxon>
    </lineage>
</organism>
<dbReference type="RefSeq" id="WP_011039815.1">
    <property type="nucleotide sequence ID" value="NZ_UGUA01000001.1"/>
</dbReference>
<evidence type="ECO:0000313" key="1">
    <source>
        <dbReference type="EMBL" id="SUC33741.1"/>
    </source>
</evidence>
<gene>
    <name evidence="1" type="ORF">NCTC12026_00062</name>
</gene>
<dbReference type="AlphaFoldDB" id="A0A379FYJ7"/>
<dbReference type="EMBL" id="UGUA01000001">
    <property type="protein sequence ID" value="SUC33741.1"/>
    <property type="molecule type" value="Genomic_DNA"/>
</dbReference>
<evidence type="ECO:0000313" key="2">
    <source>
        <dbReference type="Proteomes" id="UP000255129"/>
    </source>
</evidence>
<dbReference type="OrthoDB" id="5864716at2"/>
<protein>
    <submittedName>
        <fullName evidence="1">Uncharacterized protein</fullName>
    </submittedName>
</protein>